<dbReference type="RefSeq" id="XP_022257055.1">
    <property type="nucleotide sequence ID" value="XM_022401347.1"/>
</dbReference>
<dbReference type="Gene3D" id="2.60.40.10">
    <property type="entry name" value="Immunoglobulins"/>
    <property type="match status" value="2"/>
</dbReference>
<name>A0ABM1TME9_LIMPO</name>
<dbReference type="GeneID" id="106472805"/>
<organism evidence="1 2">
    <name type="scientific">Limulus polyphemus</name>
    <name type="common">Atlantic horseshoe crab</name>
    <dbReference type="NCBI Taxonomy" id="6850"/>
    <lineage>
        <taxon>Eukaryota</taxon>
        <taxon>Metazoa</taxon>
        <taxon>Ecdysozoa</taxon>
        <taxon>Arthropoda</taxon>
        <taxon>Chelicerata</taxon>
        <taxon>Merostomata</taxon>
        <taxon>Xiphosura</taxon>
        <taxon>Limulidae</taxon>
        <taxon>Limulus</taxon>
    </lineage>
</organism>
<dbReference type="PANTHER" id="PTHR21261:SF15">
    <property type="entry name" value="BEATEN PATH IIIA, ISOFORM D-RELATED"/>
    <property type="match status" value="1"/>
</dbReference>
<sequence length="315" mass="34900">MELSHCDLGHVLLSHSDLNTDGTYLCEVSAEAPSFHTERAERELRVYVLPKEGPKITGTKSQYLIGDKVEINCVAAPSKPPAILKWLVNDKESPKENLCRLENIRHKNGLQASQMGLHFAVQPFHLWNGVLKLRCTALISQAYSMSSEEIIVGNTSRASGLYSSANNPIINGGLLKYQVGDKVNVNCSSAKSKKPATLSWFINDRKAQPVSLLRYPMTQYEGGLKSSALGLQFTVRAHHFDEGEMRLKCTATLLKVINTNSKETIIERHQQTSGLHVYGTSPGNNKSGKSIHRSWMTLTSIVIPLTLQLSLEYIV</sequence>
<keyword evidence="1" id="KW-1185">Reference proteome</keyword>
<dbReference type="PANTHER" id="PTHR21261">
    <property type="entry name" value="BEAT PROTEIN"/>
    <property type="match status" value="1"/>
</dbReference>
<gene>
    <name evidence="2" type="primary">LOC106472805</name>
</gene>
<evidence type="ECO:0000313" key="1">
    <source>
        <dbReference type="Proteomes" id="UP000694941"/>
    </source>
</evidence>
<protein>
    <submittedName>
        <fullName evidence="2">Uncharacterized protein LOC106472805</fullName>
    </submittedName>
</protein>
<dbReference type="InterPro" id="IPR013783">
    <property type="entry name" value="Ig-like_fold"/>
</dbReference>
<reference evidence="2" key="1">
    <citation type="submission" date="2025-08" db="UniProtKB">
        <authorList>
            <consortium name="RefSeq"/>
        </authorList>
    </citation>
    <scope>IDENTIFICATION</scope>
    <source>
        <tissue evidence="2">Muscle</tissue>
    </source>
</reference>
<dbReference type="Proteomes" id="UP000694941">
    <property type="component" value="Unplaced"/>
</dbReference>
<proteinExistence type="predicted"/>
<evidence type="ECO:0000313" key="2">
    <source>
        <dbReference type="RefSeq" id="XP_022257055.1"/>
    </source>
</evidence>
<accession>A0ABM1TME9</accession>